<sequence>MLARLWISKNPTRNLSLIRCSGGEAGVAADGGRRRCMSKLIQDGGRNKVKETVCNKEEVEEEELGSYNNIRGGSIWVPHPNNGIYYPKGHERIMDDVPNAAASFSPTYWFRSIDGVDKSDDPDTSTSPIIFN</sequence>
<accession>A0ACC0AP17</accession>
<dbReference type="Proteomes" id="UP001060085">
    <property type="component" value="Linkage Group LG05"/>
</dbReference>
<name>A0ACC0AP17_CATRO</name>
<protein>
    <submittedName>
        <fullName evidence="1">Uncharacterized protein</fullName>
    </submittedName>
</protein>
<evidence type="ECO:0000313" key="1">
    <source>
        <dbReference type="EMBL" id="KAI5661178.1"/>
    </source>
</evidence>
<proteinExistence type="predicted"/>
<comment type="caution">
    <text evidence="1">The sequence shown here is derived from an EMBL/GenBank/DDBJ whole genome shotgun (WGS) entry which is preliminary data.</text>
</comment>
<keyword evidence="2" id="KW-1185">Reference proteome</keyword>
<gene>
    <name evidence="1" type="ORF">M9H77_20501</name>
</gene>
<organism evidence="1 2">
    <name type="scientific">Catharanthus roseus</name>
    <name type="common">Madagascar periwinkle</name>
    <name type="synonym">Vinca rosea</name>
    <dbReference type="NCBI Taxonomy" id="4058"/>
    <lineage>
        <taxon>Eukaryota</taxon>
        <taxon>Viridiplantae</taxon>
        <taxon>Streptophyta</taxon>
        <taxon>Embryophyta</taxon>
        <taxon>Tracheophyta</taxon>
        <taxon>Spermatophyta</taxon>
        <taxon>Magnoliopsida</taxon>
        <taxon>eudicotyledons</taxon>
        <taxon>Gunneridae</taxon>
        <taxon>Pentapetalae</taxon>
        <taxon>asterids</taxon>
        <taxon>lamiids</taxon>
        <taxon>Gentianales</taxon>
        <taxon>Apocynaceae</taxon>
        <taxon>Rauvolfioideae</taxon>
        <taxon>Vinceae</taxon>
        <taxon>Catharanthinae</taxon>
        <taxon>Catharanthus</taxon>
    </lineage>
</organism>
<evidence type="ECO:0000313" key="2">
    <source>
        <dbReference type="Proteomes" id="UP001060085"/>
    </source>
</evidence>
<reference evidence="2" key="1">
    <citation type="journal article" date="2023" name="Nat. Plants">
        <title>Single-cell RNA sequencing provides a high-resolution roadmap for understanding the multicellular compartmentation of specialized metabolism.</title>
        <authorList>
            <person name="Sun S."/>
            <person name="Shen X."/>
            <person name="Li Y."/>
            <person name="Li Y."/>
            <person name="Wang S."/>
            <person name="Li R."/>
            <person name="Zhang H."/>
            <person name="Shen G."/>
            <person name="Guo B."/>
            <person name="Wei J."/>
            <person name="Xu J."/>
            <person name="St-Pierre B."/>
            <person name="Chen S."/>
            <person name="Sun C."/>
        </authorList>
    </citation>
    <scope>NUCLEOTIDE SEQUENCE [LARGE SCALE GENOMIC DNA]</scope>
</reference>
<dbReference type="EMBL" id="CM044705">
    <property type="protein sequence ID" value="KAI5661178.1"/>
    <property type="molecule type" value="Genomic_DNA"/>
</dbReference>